<dbReference type="InterPro" id="IPR024234">
    <property type="entry name" value="DUF3801"/>
</dbReference>
<proteinExistence type="predicted"/>
<name>A0AAE3AA58_9FIRM</name>
<dbReference type="Proteomes" id="UP001199319">
    <property type="component" value="Unassembled WGS sequence"/>
</dbReference>
<comment type="caution">
    <text evidence="1">The sequence shown here is derived from an EMBL/GenBank/DDBJ whole genome shotgun (WGS) entry which is preliminary data.</text>
</comment>
<gene>
    <name evidence="1" type="ORF">LKD37_04535</name>
</gene>
<evidence type="ECO:0000313" key="1">
    <source>
        <dbReference type="EMBL" id="MCC2128791.1"/>
    </source>
</evidence>
<dbReference type="Pfam" id="PF12687">
    <property type="entry name" value="DUF3801"/>
    <property type="match status" value="1"/>
</dbReference>
<accession>A0AAE3AA58</accession>
<sequence>MQEEVENRTVTLVISATKLTGRVLKAAVAKFLAHQKAKIAEKKRAGPVKPTGKQTVKQLVGQNQGVANIEISDKNIKDFDRVARKYGVDYAVKKDKTLSPPKYMVFFKARDADALTAAFEEYTRNTARKRQKPSLIQHLHDIQAAKDIIKPAVKHKDKGLEL</sequence>
<dbReference type="EMBL" id="JAJEPW010000009">
    <property type="protein sequence ID" value="MCC2128791.1"/>
    <property type="molecule type" value="Genomic_DNA"/>
</dbReference>
<protein>
    <submittedName>
        <fullName evidence="1">PcfB family protein</fullName>
    </submittedName>
</protein>
<reference evidence="1" key="1">
    <citation type="submission" date="2021-10" db="EMBL/GenBank/DDBJ databases">
        <title>Anaerobic single-cell dispensing facilitates the cultivation of human gut bacteria.</title>
        <authorList>
            <person name="Afrizal A."/>
        </authorList>
    </citation>
    <scope>NUCLEOTIDE SEQUENCE</scope>
    <source>
        <strain evidence="1">CLA-AA-H272</strain>
    </source>
</reference>
<keyword evidence="2" id="KW-1185">Reference proteome</keyword>
<dbReference type="AlphaFoldDB" id="A0AAE3AA58"/>
<dbReference type="RefSeq" id="WP_302928100.1">
    <property type="nucleotide sequence ID" value="NZ_JAJEPW010000009.1"/>
</dbReference>
<organism evidence="1 2">
    <name type="scientific">Brotocaccenecus cirricatena</name>
    <dbReference type="NCBI Taxonomy" id="3064195"/>
    <lineage>
        <taxon>Bacteria</taxon>
        <taxon>Bacillati</taxon>
        <taxon>Bacillota</taxon>
        <taxon>Clostridia</taxon>
        <taxon>Eubacteriales</taxon>
        <taxon>Oscillospiraceae</taxon>
        <taxon>Brotocaccenecus</taxon>
    </lineage>
</organism>
<evidence type="ECO:0000313" key="2">
    <source>
        <dbReference type="Proteomes" id="UP001199319"/>
    </source>
</evidence>